<name>A0ABV5QL18_9ACTN</name>
<dbReference type="RefSeq" id="WP_345486808.1">
    <property type="nucleotide sequence ID" value="NZ_BAAAWU010000001.1"/>
</dbReference>
<reference evidence="1 2" key="1">
    <citation type="submission" date="2024-09" db="EMBL/GenBank/DDBJ databases">
        <authorList>
            <person name="Sun Q."/>
            <person name="Mori K."/>
        </authorList>
    </citation>
    <scope>NUCLEOTIDE SEQUENCE [LARGE SCALE GENOMIC DNA]</scope>
    <source>
        <strain evidence="1 2">JCM 4414</strain>
    </source>
</reference>
<accession>A0ABV5QL18</accession>
<dbReference type="Gene3D" id="3.10.490.10">
    <property type="entry name" value="Gamma-glutamyl cyclotransferase-like"/>
    <property type="match status" value="1"/>
</dbReference>
<protein>
    <submittedName>
        <fullName evidence="1">Histone deacetylase</fullName>
    </submittedName>
</protein>
<dbReference type="EMBL" id="JBHMCT010000007">
    <property type="protein sequence ID" value="MFB9554185.1"/>
    <property type="molecule type" value="Genomic_DNA"/>
</dbReference>
<sequence>MYVWYAAYGANTDATRLGQYLRRCREPAAPLASRAVELSGVVYFATESPVWGGGRGFYDPEEPGTVYARGHLITLGQFADIAAQEMYRDPATAPHRDSRLTEAVTHGRVRLGPGWYETVVCAGDVDGVPLLTFTAPWTLGEVELREPAEAYVRLIANGLRASGAWAAEDIAAYLAGCPGAVGRYTADDVLGLLAEGPGRLPPTPSGEPN</sequence>
<keyword evidence="2" id="KW-1185">Reference proteome</keyword>
<evidence type="ECO:0000313" key="1">
    <source>
        <dbReference type="EMBL" id="MFB9554185.1"/>
    </source>
</evidence>
<comment type="caution">
    <text evidence="1">The sequence shown here is derived from an EMBL/GenBank/DDBJ whole genome shotgun (WGS) entry which is preliminary data.</text>
</comment>
<gene>
    <name evidence="1" type="ORF">ACFFTP_08255</name>
</gene>
<evidence type="ECO:0000313" key="2">
    <source>
        <dbReference type="Proteomes" id="UP001589716"/>
    </source>
</evidence>
<proteinExistence type="predicted"/>
<dbReference type="Proteomes" id="UP001589716">
    <property type="component" value="Unassembled WGS sequence"/>
</dbReference>
<organism evidence="1 2">
    <name type="scientific">Streptomyces roseoviridis</name>
    <dbReference type="NCBI Taxonomy" id="67361"/>
    <lineage>
        <taxon>Bacteria</taxon>
        <taxon>Bacillati</taxon>
        <taxon>Actinomycetota</taxon>
        <taxon>Actinomycetes</taxon>
        <taxon>Kitasatosporales</taxon>
        <taxon>Streptomycetaceae</taxon>
        <taxon>Streptomyces</taxon>
    </lineage>
</organism>